<gene>
    <name evidence="2" type="ORF">LITE_LOCUS47453</name>
</gene>
<sequence length="80" mass="8424">MGGGGGGGGGDSKTTPRWWCSDTTKAYGAVVLTRLINAGMFLVSKAAFDGGLNPAVLVFYRQVLATLILAPLAFLLEWYI</sequence>
<dbReference type="EMBL" id="CAMGYJ010000010">
    <property type="protein sequence ID" value="CAI0555096.1"/>
    <property type="molecule type" value="Genomic_DNA"/>
</dbReference>
<name>A0AAV0RDB9_9ROSI</name>
<protein>
    <recommendedName>
        <fullName evidence="4">WAT1-related protein</fullName>
    </recommendedName>
</protein>
<proteinExistence type="predicted"/>
<keyword evidence="1" id="KW-1133">Transmembrane helix</keyword>
<accession>A0AAV0RDB9</accession>
<reference evidence="2" key="1">
    <citation type="submission" date="2022-08" db="EMBL/GenBank/DDBJ databases">
        <authorList>
            <person name="Gutierrez-Valencia J."/>
        </authorList>
    </citation>
    <scope>NUCLEOTIDE SEQUENCE</scope>
</reference>
<organism evidence="2 3">
    <name type="scientific">Linum tenue</name>
    <dbReference type="NCBI Taxonomy" id="586396"/>
    <lineage>
        <taxon>Eukaryota</taxon>
        <taxon>Viridiplantae</taxon>
        <taxon>Streptophyta</taxon>
        <taxon>Embryophyta</taxon>
        <taxon>Tracheophyta</taxon>
        <taxon>Spermatophyta</taxon>
        <taxon>Magnoliopsida</taxon>
        <taxon>eudicotyledons</taxon>
        <taxon>Gunneridae</taxon>
        <taxon>Pentapetalae</taxon>
        <taxon>rosids</taxon>
        <taxon>fabids</taxon>
        <taxon>Malpighiales</taxon>
        <taxon>Linaceae</taxon>
        <taxon>Linum</taxon>
    </lineage>
</organism>
<feature type="transmembrane region" description="Helical" evidence="1">
    <location>
        <begin position="55"/>
        <end position="76"/>
    </location>
</feature>
<evidence type="ECO:0000256" key="1">
    <source>
        <dbReference type="SAM" id="Phobius"/>
    </source>
</evidence>
<keyword evidence="1" id="KW-0812">Transmembrane</keyword>
<evidence type="ECO:0000313" key="3">
    <source>
        <dbReference type="Proteomes" id="UP001154282"/>
    </source>
</evidence>
<keyword evidence="1" id="KW-0472">Membrane</keyword>
<dbReference type="AlphaFoldDB" id="A0AAV0RDB9"/>
<comment type="caution">
    <text evidence="2">The sequence shown here is derived from an EMBL/GenBank/DDBJ whole genome shotgun (WGS) entry which is preliminary data.</text>
</comment>
<keyword evidence="3" id="KW-1185">Reference proteome</keyword>
<evidence type="ECO:0000313" key="2">
    <source>
        <dbReference type="EMBL" id="CAI0555096.1"/>
    </source>
</evidence>
<dbReference type="Proteomes" id="UP001154282">
    <property type="component" value="Unassembled WGS sequence"/>
</dbReference>
<evidence type="ECO:0008006" key="4">
    <source>
        <dbReference type="Google" id="ProtNLM"/>
    </source>
</evidence>